<comment type="caution">
    <text evidence="2">The sequence shown here is derived from an EMBL/GenBank/DDBJ whole genome shotgun (WGS) entry which is preliminary data.</text>
</comment>
<dbReference type="Pfam" id="PF05331">
    <property type="entry name" value="DUF742"/>
    <property type="match status" value="1"/>
</dbReference>
<accession>A0A1Q9LE86</accession>
<dbReference type="STRING" id="1193682.BJP25_04530"/>
<evidence type="ECO:0000313" key="3">
    <source>
        <dbReference type="Proteomes" id="UP000186040"/>
    </source>
</evidence>
<gene>
    <name evidence="2" type="ORF">BJP25_04530</name>
</gene>
<sequence>MAAEADEEPDTAGEDDHGPVGARFGTSARKRKRAARDPDPVAAETPDPDPDQAEFDGYDDAPGFADLPDDPELWGDADWMARPESHTLVRPYAWTRGRTRTRADLAIEALVSTVAPDRATSWEHRSVTDLCAVPRSVAEVSALLNLPLGVARVLLADLAESGAVVVHARVGGDAPDLAFMGRVLAGLRKL</sequence>
<feature type="compositionally biased region" description="Acidic residues" evidence="1">
    <location>
        <begin position="46"/>
        <end position="59"/>
    </location>
</feature>
<organism evidence="2 3">
    <name type="scientific">Actinokineospora bangkokensis</name>
    <dbReference type="NCBI Taxonomy" id="1193682"/>
    <lineage>
        <taxon>Bacteria</taxon>
        <taxon>Bacillati</taxon>
        <taxon>Actinomycetota</taxon>
        <taxon>Actinomycetes</taxon>
        <taxon>Pseudonocardiales</taxon>
        <taxon>Pseudonocardiaceae</taxon>
        <taxon>Actinokineospora</taxon>
    </lineage>
</organism>
<dbReference type="PANTHER" id="PTHR36221">
    <property type="entry name" value="DUF742 DOMAIN-CONTAINING PROTEIN"/>
    <property type="match status" value="1"/>
</dbReference>
<dbReference type="InterPro" id="IPR007995">
    <property type="entry name" value="DUF742"/>
</dbReference>
<dbReference type="PANTHER" id="PTHR36221:SF1">
    <property type="entry name" value="DUF742 DOMAIN-CONTAINING PROTEIN"/>
    <property type="match status" value="1"/>
</dbReference>
<dbReference type="AlphaFoldDB" id="A0A1Q9LE86"/>
<dbReference type="Proteomes" id="UP000186040">
    <property type="component" value="Unassembled WGS sequence"/>
</dbReference>
<evidence type="ECO:0000256" key="1">
    <source>
        <dbReference type="SAM" id="MobiDB-lite"/>
    </source>
</evidence>
<protein>
    <recommendedName>
        <fullName evidence="4">Multi-component regulatory system-8</fullName>
    </recommendedName>
</protein>
<name>A0A1Q9LE86_9PSEU</name>
<feature type="region of interest" description="Disordered" evidence="1">
    <location>
        <begin position="1"/>
        <end position="77"/>
    </location>
</feature>
<proteinExistence type="predicted"/>
<evidence type="ECO:0008006" key="4">
    <source>
        <dbReference type="Google" id="ProtNLM"/>
    </source>
</evidence>
<dbReference type="EMBL" id="MKQR01000028">
    <property type="protein sequence ID" value="OLR90357.1"/>
    <property type="molecule type" value="Genomic_DNA"/>
</dbReference>
<evidence type="ECO:0000313" key="2">
    <source>
        <dbReference type="EMBL" id="OLR90357.1"/>
    </source>
</evidence>
<keyword evidence="3" id="KW-1185">Reference proteome</keyword>
<feature type="compositionally biased region" description="Acidic residues" evidence="1">
    <location>
        <begin position="1"/>
        <end position="13"/>
    </location>
</feature>
<reference evidence="2 3" key="1">
    <citation type="submission" date="2016-10" db="EMBL/GenBank/DDBJ databases">
        <title>The Draft Genome Sequence of Actinokineospora bangkokensis 44EHWT reveals the biosynthetic pathway of antifungal compounds Thailandins with unusual extender unit butylmalonyl-CoA.</title>
        <authorList>
            <person name="Greule A."/>
            <person name="Intra B."/>
            <person name="Flemming S."/>
            <person name="Rommel M.G."/>
            <person name="Panbangred W."/>
            <person name="Bechthold A."/>
        </authorList>
    </citation>
    <scope>NUCLEOTIDE SEQUENCE [LARGE SCALE GENOMIC DNA]</scope>
    <source>
        <strain evidence="2 3">44EHW</strain>
    </source>
</reference>